<dbReference type="GO" id="GO:0032993">
    <property type="term" value="C:protein-DNA complex"/>
    <property type="evidence" value="ECO:0007669"/>
    <property type="project" value="TreeGrafter"/>
</dbReference>
<dbReference type="CDD" id="cd05466">
    <property type="entry name" value="PBP2_LTTR_substrate"/>
    <property type="match status" value="1"/>
</dbReference>
<evidence type="ECO:0000256" key="1">
    <source>
        <dbReference type="ARBA" id="ARBA00009437"/>
    </source>
</evidence>
<comment type="similarity">
    <text evidence="1">Belongs to the LysR transcriptional regulatory family.</text>
</comment>
<dbReference type="Gene3D" id="3.40.190.10">
    <property type="entry name" value="Periplasmic binding protein-like II"/>
    <property type="match status" value="2"/>
</dbReference>
<reference evidence="6" key="2">
    <citation type="journal article" date="2021" name="PeerJ">
        <title>Extensive microbial diversity within the chicken gut microbiome revealed by metagenomics and culture.</title>
        <authorList>
            <person name="Gilroy R."/>
            <person name="Ravi A."/>
            <person name="Getino M."/>
            <person name="Pursley I."/>
            <person name="Horton D.L."/>
            <person name="Alikhan N.F."/>
            <person name="Baker D."/>
            <person name="Gharbi K."/>
            <person name="Hall N."/>
            <person name="Watson M."/>
            <person name="Adriaenssens E.M."/>
            <person name="Foster-Nyarko E."/>
            <person name="Jarju S."/>
            <person name="Secka A."/>
            <person name="Antonio M."/>
            <person name="Oren A."/>
            <person name="Chaudhuri R.R."/>
            <person name="La Ragione R."/>
            <person name="Hildebrand F."/>
            <person name="Pallen M.J."/>
        </authorList>
    </citation>
    <scope>NUCLEOTIDE SEQUENCE</scope>
    <source>
        <strain evidence="6">F6-4510</strain>
    </source>
</reference>
<dbReference type="InterPro" id="IPR005119">
    <property type="entry name" value="LysR_subst-bd"/>
</dbReference>
<dbReference type="EMBL" id="JADIMX010000050">
    <property type="protein sequence ID" value="MBO8434184.1"/>
    <property type="molecule type" value="Genomic_DNA"/>
</dbReference>
<organism evidence="6 7">
    <name type="scientific">Candidatus Fimicola merdigallinarum</name>
    <dbReference type="NCBI Taxonomy" id="2840819"/>
    <lineage>
        <taxon>Bacteria</taxon>
        <taxon>Bacillati</taxon>
        <taxon>Bacillota</taxon>
        <taxon>Clostridia</taxon>
        <taxon>Lachnospirales</taxon>
        <taxon>Lachnospiraceae</taxon>
        <taxon>Lachnospiraceae incertae sedis</taxon>
        <taxon>Candidatus Fimicola</taxon>
    </lineage>
</organism>
<dbReference type="AlphaFoldDB" id="A0A9D9DUF0"/>
<keyword evidence="4" id="KW-0804">Transcription</keyword>
<dbReference type="Pfam" id="PF03466">
    <property type="entry name" value="LysR_substrate"/>
    <property type="match status" value="1"/>
</dbReference>
<dbReference type="PROSITE" id="PS50931">
    <property type="entry name" value="HTH_LYSR"/>
    <property type="match status" value="1"/>
</dbReference>
<evidence type="ECO:0000313" key="6">
    <source>
        <dbReference type="EMBL" id="MBO8434184.1"/>
    </source>
</evidence>
<keyword evidence="3" id="KW-0238">DNA-binding</keyword>
<feature type="non-terminal residue" evidence="6">
    <location>
        <position position="271"/>
    </location>
</feature>
<dbReference type="InterPro" id="IPR036390">
    <property type="entry name" value="WH_DNA-bd_sf"/>
</dbReference>
<evidence type="ECO:0000313" key="7">
    <source>
        <dbReference type="Proteomes" id="UP000823611"/>
    </source>
</evidence>
<evidence type="ECO:0000259" key="5">
    <source>
        <dbReference type="PROSITE" id="PS50931"/>
    </source>
</evidence>
<dbReference type="GO" id="GO:0003677">
    <property type="term" value="F:DNA binding"/>
    <property type="evidence" value="ECO:0007669"/>
    <property type="project" value="UniProtKB-KW"/>
</dbReference>
<accession>A0A9D9DUF0</accession>
<proteinExistence type="inferred from homology"/>
<gene>
    <name evidence="6" type="ORF">IAC55_02515</name>
</gene>
<evidence type="ECO:0000256" key="2">
    <source>
        <dbReference type="ARBA" id="ARBA00023015"/>
    </source>
</evidence>
<dbReference type="InterPro" id="IPR036388">
    <property type="entry name" value="WH-like_DNA-bd_sf"/>
</dbReference>
<reference evidence="6" key="1">
    <citation type="submission" date="2020-10" db="EMBL/GenBank/DDBJ databases">
        <authorList>
            <person name="Gilroy R."/>
        </authorList>
    </citation>
    <scope>NUCLEOTIDE SEQUENCE</scope>
    <source>
        <strain evidence="6">F6-4510</strain>
    </source>
</reference>
<protein>
    <submittedName>
        <fullName evidence="6">LysR family transcriptional regulator</fullName>
    </submittedName>
</protein>
<comment type="caution">
    <text evidence="6">The sequence shown here is derived from an EMBL/GenBank/DDBJ whole genome shotgun (WGS) entry which is preliminary data.</text>
</comment>
<evidence type="ECO:0000256" key="3">
    <source>
        <dbReference type="ARBA" id="ARBA00023125"/>
    </source>
</evidence>
<dbReference type="PANTHER" id="PTHR30346:SF28">
    <property type="entry name" value="HTH-TYPE TRANSCRIPTIONAL REGULATOR CYNR"/>
    <property type="match status" value="1"/>
</dbReference>
<dbReference type="Gene3D" id="1.10.10.10">
    <property type="entry name" value="Winged helix-like DNA-binding domain superfamily/Winged helix DNA-binding domain"/>
    <property type="match status" value="1"/>
</dbReference>
<dbReference type="PANTHER" id="PTHR30346">
    <property type="entry name" value="TRANSCRIPTIONAL DUAL REGULATOR HCAR-RELATED"/>
    <property type="match status" value="1"/>
</dbReference>
<dbReference type="PRINTS" id="PR00039">
    <property type="entry name" value="HTHLYSR"/>
</dbReference>
<dbReference type="SUPFAM" id="SSF46785">
    <property type="entry name" value="Winged helix' DNA-binding domain"/>
    <property type="match status" value="1"/>
</dbReference>
<dbReference type="InterPro" id="IPR000847">
    <property type="entry name" value="LysR_HTH_N"/>
</dbReference>
<dbReference type="GO" id="GO:0003700">
    <property type="term" value="F:DNA-binding transcription factor activity"/>
    <property type="evidence" value="ECO:0007669"/>
    <property type="project" value="InterPro"/>
</dbReference>
<dbReference type="Pfam" id="PF00126">
    <property type="entry name" value="HTH_1"/>
    <property type="match status" value="1"/>
</dbReference>
<dbReference type="Proteomes" id="UP000823611">
    <property type="component" value="Unassembled WGS sequence"/>
</dbReference>
<feature type="domain" description="HTH lysR-type" evidence="5">
    <location>
        <begin position="1"/>
        <end position="59"/>
    </location>
</feature>
<sequence length="271" mass="31058">MDNINQLEHLIAFHKYGTLSKASENLHISQPSLSRSMQALEEELQVPLFNRYKNKLTLNKNGKLAVEYAIKVIDQLNDMKSKVRNFDKMNKTINIGSCGPMPTLTLIHMLSNNYPEMTISNETKGITKLIDGLKNDVYQIIILPYEPKTDETLVYKAIGEEHLMFSLPKNHRLAKEKSLYLSDIDGENMIVMPNLGFWRDIIDEKMPNSRFLEQTDRFSFEELVQSSVLPSFASTLSISDNYPPSDRVNIPILDPEVNVTFYAVTKRINLN</sequence>
<dbReference type="SUPFAM" id="SSF53850">
    <property type="entry name" value="Periplasmic binding protein-like II"/>
    <property type="match status" value="1"/>
</dbReference>
<evidence type="ECO:0000256" key="4">
    <source>
        <dbReference type="ARBA" id="ARBA00023163"/>
    </source>
</evidence>
<name>A0A9D9DUF0_9FIRM</name>
<keyword evidence="2" id="KW-0805">Transcription regulation</keyword>